<sequence>MKTLRGTGGVKEEVATHPVSQLQTIATKRTEMRRGEPVCCPACNKGGQEHGAKGKYGSLHDRHGHLKIDGTPSLRWLGREDFERWDKQNHES</sequence>
<reference evidence="1 2" key="1">
    <citation type="journal article" date="2023" name="Commun. Biol.">
        <title>Genome analysis of Parmales, the sister group of diatoms, reveals the evolutionary specialization of diatoms from phago-mixotrophs to photoautotrophs.</title>
        <authorList>
            <person name="Ban H."/>
            <person name="Sato S."/>
            <person name="Yoshikawa S."/>
            <person name="Yamada K."/>
            <person name="Nakamura Y."/>
            <person name="Ichinomiya M."/>
            <person name="Sato N."/>
            <person name="Blanc-Mathieu R."/>
            <person name="Endo H."/>
            <person name="Kuwata A."/>
            <person name="Ogata H."/>
        </authorList>
    </citation>
    <scope>NUCLEOTIDE SEQUENCE [LARGE SCALE GENOMIC DNA]</scope>
</reference>
<dbReference type="EMBL" id="BRYB01006836">
    <property type="protein sequence ID" value="GMI57794.1"/>
    <property type="molecule type" value="Genomic_DNA"/>
</dbReference>
<organism evidence="1 2">
    <name type="scientific">Tetraparma gracilis</name>
    <dbReference type="NCBI Taxonomy" id="2962635"/>
    <lineage>
        <taxon>Eukaryota</taxon>
        <taxon>Sar</taxon>
        <taxon>Stramenopiles</taxon>
        <taxon>Ochrophyta</taxon>
        <taxon>Bolidophyceae</taxon>
        <taxon>Parmales</taxon>
        <taxon>Triparmaceae</taxon>
        <taxon>Tetraparma</taxon>
    </lineage>
</organism>
<evidence type="ECO:0000313" key="2">
    <source>
        <dbReference type="Proteomes" id="UP001165060"/>
    </source>
</evidence>
<protein>
    <submittedName>
        <fullName evidence="1">Uncharacterized protein</fullName>
    </submittedName>
</protein>
<name>A0ABQ6NDT3_9STRA</name>
<evidence type="ECO:0000313" key="1">
    <source>
        <dbReference type="EMBL" id="GMI57794.1"/>
    </source>
</evidence>
<keyword evidence="2" id="KW-1185">Reference proteome</keyword>
<gene>
    <name evidence="1" type="ORF">TeGR_g8335</name>
</gene>
<proteinExistence type="predicted"/>
<dbReference type="Proteomes" id="UP001165060">
    <property type="component" value="Unassembled WGS sequence"/>
</dbReference>
<accession>A0ABQ6NDT3</accession>
<comment type="caution">
    <text evidence="1">The sequence shown here is derived from an EMBL/GenBank/DDBJ whole genome shotgun (WGS) entry which is preliminary data.</text>
</comment>